<dbReference type="AlphaFoldDB" id="A0A0B7KKD7"/>
<gene>
    <name evidence="7" type="ORF">BN869_000008191_1</name>
    <name evidence="8" type="ORF">BN869_000014156_1</name>
    <name evidence="9" type="ORF">BN869_000014159_1</name>
</gene>
<dbReference type="Gene3D" id="3.40.50.720">
    <property type="entry name" value="NAD(P)-binding Rossmann-like Domain"/>
    <property type="match status" value="1"/>
</dbReference>
<dbReference type="InterPro" id="IPR013154">
    <property type="entry name" value="ADH-like_N"/>
</dbReference>
<keyword evidence="3 5" id="KW-0862">Zinc</keyword>
<dbReference type="GO" id="GO:0008270">
    <property type="term" value="F:zinc ion binding"/>
    <property type="evidence" value="ECO:0007669"/>
    <property type="project" value="InterPro"/>
</dbReference>
<sequence>MAATPSMRAVVFKGVEQVQVEDRPIPTIQDPRDAIVKVTVSALCGSDLHWYRGHQNIPTDFVPGHEFAGVIHQLGTQVTDLKCGDQVVATFTTQCGECFHCKRKQTSRCAQSFLFGNSAGTRSIDGGQAEYVRVPFASSSLVRKPSEIPSDMLVLMGDIFPTGYFCASRFLKNMDPEEARSACTVVVGCGPVGMCAIAAASQWCDNIFAIDMVADRLEEARRLGAKPIMLTDDPVSKILEATEGRGADHVLEVVGNAEAMKLCVELARPFACISSVGVQTSELTFDGPSLYAKNLTIAWGRCPVRGIFEEALECLSKVHEKLAFLCQCRMKLEQAPEAYKLFNDRKVHKVLFALDA</sequence>
<dbReference type="Pfam" id="PF08240">
    <property type="entry name" value="ADH_N"/>
    <property type="match status" value="1"/>
</dbReference>
<dbReference type="SUPFAM" id="SSF50129">
    <property type="entry name" value="GroES-like"/>
    <property type="match status" value="1"/>
</dbReference>
<dbReference type="InterPro" id="IPR011032">
    <property type="entry name" value="GroES-like_sf"/>
</dbReference>
<protein>
    <recommendedName>
        <fullName evidence="6">Enoyl reductase (ER) domain-containing protein</fullName>
    </recommendedName>
</protein>
<dbReference type="PANTHER" id="PTHR42813:SF2">
    <property type="entry name" value="DEHYDROGENASE, ZINC-CONTAINING, PUTATIVE (AFU_ORTHOLOGUE AFUA_2G02810)-RELATED"/>
    <property type="match status" value="1"/>
</dbReference>
<evidence type="ECO:0000256" key="3">
    <source>
        <dbReference type="ARBA" id="ARBA00022833"/>
    </source>
</evidence>
<dbReference type="SUPFAM" id="SSF51735">
    <property type="entry name" value="NAD(P)-binding Rossmann-fold domains"/>
    <property type="match status" value="1"/>
</dbReference>
<dbReference type="SMART" id="SM00829">
    <property type="entry name" value="PKS_ER"/>
    <property type="match status" value="1"/>
</dbReference>
<evidence type="ECO:0000313" key="7">
    <source>
        <dbReference type="EMBL" id="CEO52133.1"/>
    </source>
</evidence>
<keyword evidence="4" id="KW-0560">Oxidoreductase</keyword>
<dbReference type="CDD" id="cd08284">
    <property type="entry name" value="FDH_like_2"/>
    <property type="match status" value="1"/>
</dbReference>
<comment type="similarity">
    <text evidence="5">Belongs to the zinc-containing alcohol dehydrogenase family.</text>
</comment>
<reference evidence="8" key="1">
    <citation type="submission" date="2015-01" db="EMBL/GenBank/DDBJ databases">
        <authorList>
            <person name="Durling Mikael"/>
        </authorList>
    </citation>
    <scope>NUCLEOTIDE SEQUENCE</scope>
</reference>
<dbReference type="InterPro" id="IPR002328">
    <property type="entry name" value="ADH_Zn_CS"/>
</dbReference>
<evidence type="ECO:0000256" key="2">
    <source>
        <dbReference type="ARBA" id="ARBA00022723"/>
    </source>
</evidence>
<dbReference type="InterPro" id="IPR020843">
    <property type="entry name" value="ER"/>
</dbReference>
<dbReference type="PROSITE" id="PS00059">
    <property type="entry name" value="ADH_ZINC"/>
    <property type="match status" value="1"/>
</dbReference>
<evidence type="ECO:0000313" key="8">
    <source>
        <dbReference type="EMBL" id="CEO58098.1"/>
    </source>
</evidence>
<comment type="cofactor">
    <cofactor evidence="1 5">
        <name>Zn(2+)</name>
        <dbReference type="ChEBI" id="CHEBI:29105"/>
    </cofactor>
</comment>
<dbReference type="EMBL" id="CDPU01000330">
    <property type="protein sequence ID" value="CEO58101.1"/>
    <property type="molecule type" value="Genomic_DNA"/>
</dbReference>
<evidence type="ECO:0000256" key="5">
    <source>
        <dbReference type="RuleBase" id="RU361277"/>
    </source>
</evidence>
<accession>A0A0B7KKD7</accession>
<dbReference type="GO" id="GO:0016491">
    <property type="term" value="F:oxidoreductase activity"/>
    <property type="evidence" value="ECO:0007669"/>
    <property type="project" value="UniProtKB-KW"/>
</dbReference>
<evidence type="ECO:0000256" key="4">
    <source>
        <dbReference type="ARBA" id="ARBA00023002"/>
    </source>
</evidence>
<evidence type="ECO:0000259" key="6">
    <source>
        <dbReference type="SMART" id="SM00829"/>
    </source>
</evidence>
<evidence type="ECO:0000313" key="9">
    <source>
        <dbReference type="EMBL" id="CEO58101.1"/>
    </source>
</evidence>
<dbReference type="EMBL" id="CDPU01000026">
    <property type="protein sequence ID" value="CEO52133.1"/>
    <property type="molecule type" value="Genomic_DNA"/>
</dbReference>
<name>A0A0B7KKD7_BIOOC</name>
<dbReference type="Pfam" id="PF00107">
    <property type="entry name" value="ADH_zinc_N"/>
    <property type="match status" value="1"/>
</dbReference>
<keyword evidence="2 5" id="KW-0479">Metal-binding</keyword>
<dbReference type="EMBL" id="CDPU01000326">
    <property type="protein sequence ID" value="CEO58098.1"/>
    <property type="molecule type" value="Genomic_DNA"/>
</dbReference>
<organism evidence="8">
    <name type="scientific">Bionectria ochroleuca</name>
    <name type="common">Gliocladium roseum</name>
    <dbReference type="NCBI Taxonomy" id="29856"/>
    <lineage>
        <taxon>Eukaryota</taxon>
        <taxon>Fungi</taxon>
        <taxon>Dikarya</taxon>
        <taxon>Ascomycota</taxon>
        <taxon>Pezizomycotina</taxon>
        <taxon>Sordariomycetes</taxon>
        <taxon>Hypocreomycetidae</taxon>
        <taxon>Hypocreales</taxon>
        <taxon>Bionectriaceae</taxon>
        <taxon>Clonostachys</taxon>
    </lineage>
</organism>
<proteinExistence type="inferred from homology"/>
<evidence type="ECO:0000256" key="1">
    <source>
        <dbReference type="ARBA" id="ARBA00001947"/>
    </source>
</evidence>
<dbReference type="PANTHER" id="PTHR42813">
    <property type="entry name" value="ZINC-TYPE ALCOHOL DEHYDROGENASE-LIKE"/>
    <property type="match status" value="1"/>
</dbReference>
<feature type="domain" description="Enoyl reductase (ER)" evidence="6">
    <location>
        <begin position="14"/>
        <end position="352"/>
    </location>
</feature>
<dbReference type="InterPro" id="IPR036291">
    <property type="entry name" value="NAD(P)-bd_dom_sf"/>
</dbReference>
<dbReference type="Gene3D" id="3.90.180.10">
    <property type="entry name" value="Medium-chain alcohol dehydrogenases, catalytic domain"/>
    <property type="match status" value="1"/>
</dbReference>
<dbReference type="InterPro" id="IPR013149">
    <property type="entry name" value="ADH-like_C"/>
</dbReference>